<sequence length="702" mass="79872">MDRFLNTATQSMFHLVITPMKHLVANPELYQPMKPMVDKQGNIKHHEKYGYAMSSPITPDERLTTKVKKWQTPANILKDMPYIPRTLVNKFNEFINSTDVGLFHHNTQKASPFCNYRKPDHLHLVIQSDATKSRDIPRFRPLERFLKQNGTDIYTKKVIANHDKTYAYLINDPEKLFLGSNSENMLKELQATYGQHMEMPMEDDGVADLASSTGDMPVTTAPQRPSINPRKRLFSTADSTSNFDEPDGMRVAKYSRTDDGKPRPKALQNLDIIKECLQQHPHCGQFSDLVSAVRGSPIYDQVCSIYLDQRAEKIWSLAREELCKPEEAIDLYDHLKNMSDSIKNTLTPQQTLALWNAWCQEQGINAKALAWFLISRLQNRAYKKIGVYLQGSSNSGKTLWSTTLFAPLGALVGKMTTGGRFCLQDCERKRVIIGEEIEIGLDNVDRLKELMSGEITTCERKGKSVVRCKASLVMLNSNNLPAFNVQHERQALMNRLYLVRNLKPSKVLPNALDNMQLYKPHPKFLTLISPPTDEELSLLNNNKLPLTYEPAIASNSMHLLFQNSWDEWLLDLEHGPLQLEPIQVEELDKNVQLDWFLSQSPEGPYIAPLHMHKPASPKYQTPQPIPLDPTEPRVLEVVQEENVSSTVSTFILHQNQLADPNIVGQPEDALSDNARQPYVVSADDINRYIIYNEKPISTTLSV</sequence>
<feature type="domain" description="NrS-1 polymerase-like helicase" evidence="1">
    <location>
        <begin position="389"/>
        <end position="483"/>
    </location>
</feature>
<name>A0AAV4BHY6_9GAST</name>
<proteinExistence type="predicted"/>
<keyword evidence="3" id="KW-1185">Reference proteome</keyword>
<comment type="caution">
    <text evidence="2">The sequence shown here is derived from an EMBL/GenBank/DDBJ whole genome shotgun (WGS) entry which is preliminary data.</text>
</comment>
<accession>A0AAV4BHY6</accession>
<evidence type="ECO:0000313" key="3">
    <source>
        <dbReference type="Proteomes" id="UP000735302"/>
    </source>
</evidence>
<organism evidence="2 3">
    <name type="scientific">Plakobranchus ocellatus</name>
    <dbReference type="NCBI Taxonomy" id="259542"/>
    <lineage>
        <taxon>Eukaryota</taxon>
        <taxon>Metazoa</taxon>
        <taxon>Spiralia</taxon>
        <taxon>Lophotrochozoa</taxon>
        <taxon>Mollusca</taxon>
        <taxon>Gastropoda</taxon>
        <taxon>Heterobranchia</taxon>
        <taxon>Euthyneura</taxon>
        <taxon>Panpulmonata</taxon>
        <taxon>Sacoglossa</taxon>
        <taxon>Placobranchoidea</taxon>
        <taxon>Plakobranchidae</taxon>
        <taxon>Plakobranchus</taxon>
    </lineage>
</organism>
<dbReference type="Gene3D" id="3.40.50.300">
    <property type="entry name" value="P-loop containing nucleotide triphosphate hydrolases"/>
    <property type="match status" value="1"/>
</dbReference>
<dbReference type="AlphaFoldDB" id="A0AAV4BHY6"/>
<reference evidence="2 3" key="1">
    <citation type="journal article" date="2021" name="Elife">
        <title>Chloroplast acquisition without the gene transfer in kleptoplastic sea slugs, Plakobranchus ocellatus.</title>
        <authorList>
            <person name="Maeda T."/>
            <person name="Takahashi S."/>
            <person name="Yoshida T."/>
            <person name="Shimamura S."/>
            <person name="Takaki Y."/>
            <person name="Nagai Y."/>
            <person name="Toyoda A."/>
            <person name="Suzuki Y."/>
            <person name="Arimoto A."/>
            <person name="Ishii H."/>
            <person name="Satoh N."/>
            <person name="Nishiyama T."/>
            <person name="Hasebe M."/>
            <person name="Maruyama T."/>
            <person name="Minagawa J."/>
            <person name="Obokata J."/>
            <person name="Shigenobu S."/>
        </authorList>
    </citation>
    <scope>NUCLEOTIDE SEQUENCE [LARGE SCALE GENOMIC DNA]</scope>
</reference>
<dbReference type="EMBL" id="BLXT01004955">
    <property type="protein sequence ID" value="GFO18433.1"/>
    <property type="molecule type" value="Genomic_DNA"/>
</dbReference>
<dbReference type="InterPro" id="IPR045455">
    <property type="entry name" value="NrS-1_pol-like_helicase"/>
</dbReference>
<evidence type="ECO:0000259" key="1">
    <source>
        <dbReference type="Pfam" id="PF19263"/>
    </source>
</evidence>
<gene>
    <name evidence="2" type="ORF">PoB_004493800</name>
</gene>
<dbReference type="Proteomes" id="UP000735302">
    <property type="component" value="Unassembled WGS sequence"/>
</dbReference>
<protein>
    <recommendedName>
        <fullName evidence="1">NrS-1 polymerase-like helicase domain-containing protein</fullName>
    </recommendedName>
</protein>
<evidence type="ECO:0000313" key="2">
    <source>
        <dbReference type="EMBL" id="GFO18433.1"/>
    </source>
</evidence>
<dbReference type="SUPFAM" id="SSF52540">
    <property type="entry name" value="P-loop containing nucleoside triphosphate hydrolases"/>
    <property type="match status" value="1"/>
</dbReference>
<dbReference type="InterPro" id="IPR027417">
    <property type="entry name" value="P-loop_NTPase"/>
</dbReference>
<dbReference type="Pfam" id="PF19263">
    <property type="entry name" value="DUF5906"/>
    <property type="match status" value="1"/>
</dbReference>